<evidence type="ECO:0000256" key="3">
    <source>
        <dbReference type="ARBA" id="ARBA00022964"/>
    </source>
</evidence>
<organism evidence="7 8">
    <name type="scientific">Effrenium voratum</name>
    <dbReference type="NCBI Taxonomy" id="2562239"/>
    <lineage>
        <taxon>Eukaryota</taxon>
        <taxon>Sar</taxon>
        <taxon>Alveolata</taxon>
        <taxon>Dinophyceae</taxon>
        <taxon>Suessiales</taxon>
        <taxon>Symbiodiniaceae</taxon>
        <taxon>Effrenium</taxon>
    </lineage>
</organism>
<dbReference type="InterPro" id="IPR045054">
    <property type="entry name" value="P4HA-like"/>
</dbReference>
<dbReference type="AlphaFoldDB" id="A0AA36J0K7"/>
<accession>A0AA36J0K7</accession>
<dbReference type="Pfam" id="PF13640">
    <property type="entry name" value="2OG-FeII_Oxy_3"/>
    <property type="match status" value="1"/>
</dbReference>
<dbReference type="InterPro" id="IPR006620">
    <property type="entry name" value="Pro_4_hyd_alph"/>
</dbReference>
<protein>
    <recommendedName>
        <fullName evidence="6">Prolyl 4-hydroxylase alpha subunit domain-containing protein</fullName>
    </recommendedName>
</protein>
<dbReference type="SMART" id="SM00702">
    <property type="entry name" value="P4Hc"/>
    <property type="match status" value="1"/>
</dbReference>
<dbReference type="GO" id="GO:0031418">
    <property type="term" value="F:L-ascorbic acid binding"/>
    <property type="evidence" value="ECO:0007669"/>
    <property type="project" value="InterPro"/>
</dbReference>
<dbReference type="GO" id="GO:0005506">
    <property type="term" value="F:iron ion binding"/>
    <property type="evidence" value="ECO:0007669"/>
    <property type="project" value="InterPro"/>
</dbReference>
<name>A0AA36J0K7_9DINO</name>
<dbReference type="EMBL" id="CAUJNA010003248">
    <property type="protein sequence ID" value="CAJ1396929.1"/>
    <property type="molecule type" value="Genomic_DNA"/>
</dbReference>
<dbReference type="PANTHER" id="PTHR10869:SF235">
    <property type="entry name" value="PROCOLLAGEN-PROLINE 4-DIOXYGENASE"/>
    <property type="match status" value="1"/>
</dbReference>
<gene>
    <name evidence="7" type="ORF">EVOR1521_LOCUS21054</name>
</gene>
<sequence length="446" mass="49267">MAEEKDSKATLGEEIIIDPAEVVGLDDEKPLQDDVKAGKRGRVLKAYNVLEDPEVIVVPDFVNEAEIQHLLQLAERGWQPSEVGSGVYKSKDEAKDLANEVSDIRTSYSCLIEPGTSNMVTAIEYRLATLAGMDVKHLEPLNMVRYAPGQFFKEHHDGRFRPKTVFLYLNDVPPGEGGETMFPDLNVKIVPRRGCAVMWSNIIGPQQEDNRMVHQGLPPKATIKYGVNCFFNDKPMRRFVEGEDTKPKPSEAKVSILDPLDIVQRCPVPATKDARADPDAGLRLRRLRVSQDPALWLVPDVISSREAGQLMDMMDRQQGRTPAGGFRVEGDEDLQELLADLEARLAAAAGLAGQASVRGLELRRLPAEASGGARVVSAPEEQKPFRAVYLFLHDLPDGGQLLFPKLGRQVTAREGFAAVWDPEDQDHLGLPPKTGSRYGISCTFLL</sequence>
<dbReference type="GO" id="GO:0004656">
    <property type="term" value="F:procollagen-proline 4-dioxygenase activity"/>
    <property type="evidence" value="ECO:0007669"/>
    <property type="project" value="TreeGrafter"/>
</dbReference>
<comment type="caution">
    <text evidence="7">The sequence shown here is derived from an EMBL/GenBank/DDBJ whole genome shotgun (WGS) entry which is preliminary data.</text>
</comment>
<evidence type="ECO:0000256" key="1">
    <source>
        <dbReference type="ARBA" id="ARBA00001961"/>
    </source>
</evidence>
<keyword evidence="2" id="KW-0479">Metal-binding</keyword>
<evidence type="ECO:0000256" key="2">
    <source>
        <dbReference type="ARBA" id="ARBA00022723"/>
    </source>
</evidence>
<keyword evidence="3" id="KW-0223">Dioxygenase</keyword>
<keyword evidence="8" id="KW-1185">Reference proteome</keyword>
<keyword evidence="4" id="KW-0560">Oxidoreductase</keyword>
<proteinExistence type="predicted"/>
<dbReference type="Proteomes" id="UP001178507">
    <property type="component" value="Unassembled WGS sequence"/>
</dbReference>
<dbReference type="InterPro" id="IPR044862">
    <property type="entry name" value="Pro_4_hyd_alph_FE2OG_OXY"/>
</dbReference>
<keyword evidence="5" id="KW-0408">Iron</keyword>
<dbReference type="PANTHER" id="PTHR10869">
    <property type="entry name" value="PROLYL 4-HYDROXYLASE ALPHA SUBUNIT"/>
    <property type="match status" value="1"/>
</dbReference>
<evidence type="ECO:0000313" key="7">
    <source>
        <dbReference type="EMBL" id="CAJ1396929.1"/>
    </source>
</evidence>
<feature type="domain" description="Prolyl 4-hydroxylase alpha subunit" evidence="6">
    <location>
        <begin position="53"/>
        <end position="232"/>
    </location>
</feature>
<evidence type="ECO:0000313" key="8">
    <source>
        <dbReference type="Proteomes" id="UP001178507"/>
    </source>
</evidence>
<evidence type="ECO:0000256" key="5">
    <source>
        <dbReference type="ARBA" id="ARBA00023004"/>
    </source>
</evidence>
<dbReference type="Gene3D" id="2.60.120.620">
    <property type="entry name" value="q2cbj1_9rhob like domain"/>
    <property type="match status" value="2"/>
</dbReference>
<evidence type="ECO:0000256" key="4">
    <source>
        <dbReference type="ARBA" id="ARBA00023002"/>
    </source>
</evidence>
<dbReference type="GO" id="GO:0005783">
    <property type="term" value="C:endoplasmic reticulum"/>
    <property type="evidence" value="ECO:0007669"/>
    <property type="project" value="TreeGrafter"/>
</dbReference>
<reference evidence="7" key="1">
    <citation type="submission" date="2023-08" db="EMBL/GenBank/DDBJ databases">
        <authorList>
            <person name="Chen Y."/>
            <person name="Shah S."/>
            <person name="Dougan E. K."/>
            <person name="Thang M."/>
            <person name="Chan C."/>
        </authorList>
    </citation>
    <scope>NUCLEOTIDE SEQUENCE</scope>
</reference>
<comment type="cofactor">
    <cofactor evidence="1">
        <name>L-ascorbate</name>
        <dbReference type="ChEBI" id="CHEBI:38290"/>
    </cofactor>
</comment>
<evidence type="ECO:0000259" key="6">
    <source>
        <dbReference type="SMART" id="SM00702"/>
    </source>
</evidence>